<protein>
    <submittedName>
        <fullName evidence="1">Uncharacterized protein</fullName>
    </submittedName>
</protein>
<proteinExistence type="predicted"/>
<dbReference type="EMBL" id="SCEB01214508">
    <property type="protein sequence ID" value="RXM34949.1"/>
    <property type="molecule type" value="Genomic_DNA"/>
</dbReference>
<evidence type="ECO:0000313" key="1">
    <source>
        <dbReference type="EMBL" id="RXM34949.1"/>
    </source>
</evidence>
<keyword evidence="2" id="KW-1185">Reference proteome</keyword>
<comment type="caution">
    <text evidence="1">The sequence shown here is derived from an EMBL/GenBank/DDBJ whole genome shotgun (WGS) entry which is preliminary data.</text>
</comment>
<evidence type="ECO:0000313" key="2">
    <source>
        <dbReference type="Proteomes" id="UP000289886"/>
    </source>
</evidence>
<dbReference type="AlphaFoldDB" id="A0A444UIF8"/>
<gene>
    <name evidence="1" type="ORF">EOD39_13552</name>
</gene>
<organism evidence="1 2">
    <name type="scientific">Acipenser ruthenus</name>
    <name type="common">Sterlet sturgeon</name>
    <dbReference type="NCBI Taxonomy" id="7906"/>
    <lineage>
        <taxon>Eukaryota</taxon>
        <taxon>Metazoa</taxon>
        <taxon>Chordata</taxon>
        <taxon>Craniata</taxon>
        <taxon>Vertebrata</taxon>
        <taxon>Euteleostomi</taxon>
        <taxon>Actinopterygii</taxon>
        <taxon>Chondrostei</taxon>
        <taxon>Acipenseriformes</taxon>
        <taxon>Acipenseridae</taxon>
        <taxon>Acipenser</taxon>
    </lineage>
</organism>
<dbReference type="Proteomes" id="UP000289886">
    <property type="component" value="Unassembled WGS sequence"/>
</dbReference>
<accession>A0A444UIF8</accession>
<reference evidence="1 2" key="1">
    <citation type="submission" date="2019-01" db="EMBL/GenBank/DDBJ databases">
        <title>Draft Genome and Complete Hox-Cluster Characterization of the Sterlet Sturgeon (Acipenser ruthenus).</title>
        <authorList>
            <person name="Wei Q."/>
        </authorList>
    </citation>
    <scope>NUCLEOTIDE SEQUENCE [LARGE SCALE GENOMIC DNA]</scope>
    <source>
        <strain evidence="1">WHYD16114868_AA</strain>
        <tissue evidence="1">Blood</tissue>
    </source>
</reference>
<sequence>MVEQNATDEDSDADCEDEFGTCFSEVQRNRVLSIAQDLVYLVSAGKKVDTKAHQSLPNITPNDKVPSTGAAMPPNLLPGPMGTTQHYIREFVDIESLENVNFAFWWSYMEMISTLLMFKRAICDGQWDLYLCTLSEMVPHIARSILCPQKTLAGHQSAVQFPVYYWLE</sequence>
<name>A0A444UIF8_ACIRT</name>